<dbReference type="RefSeq" id="WP_085863696.1">
    <property type="nucleotide sequence ID" value="NZ_FWFT01000002.1"/>
</dbReference>
<organism evidence="2 3">
    <name type="scientific">Pseudooctadecabacter jejudonensis</name>
    <dbReference type="NCBI Taxonomy" id="1391910"/>
    <lineage>
        <taxon>Bacteria</taxon>
        <taxon>Pseudomonadati</taxon>
        <taxon>Pseudomonadota</taxon>
        <taxon>Alphaproteobacteria</taxon>
        <taxon>Rhodobacterales</taxon>
        <taxon>Paracoccaceae</taxon>
        <taxon>Pseudooctadecabacter</taxon>
    </lineage>
</organism>
<dbReference type="OrthoDB" id="118830at2"/>
<sequence length="251" mass="28095">MKVFFTLLVFALAAPMAQAQPSLADGFGRFNLEAARNRYAVQHGQLSDGTQVERFELRDGDCTGTDCSRDRERVEFIQNTGPRNGTEVWVGYSVMLDPTWPDLGPRMNTKIGQWHLPRFQGRGQGPTLLMEVNDECLIVSVKDPNVPDTDPMNPAPNLAWDCIAPRSQLIGRFNRIMVNAIWSTGADGKLDVYLNGRLAWSHRGRTINVNAQPYFRYGIYRSFVSRCAAGCGTQIAYFSDVVQGRSRAEVE</sequence>
<evidence type="ECO:0000313" key="2">
    <source>
        <dbReference type="EMBL" id="SLN28910.1"/>
    </source>
</evidence>
<dbReference type="Pfam" id="PF14099">
    <property type="entry name" value="Polysacc_lyase"/>
    <property type="match status" value="1"/>
</dbReference>
<keyword evidence="3" id="KW-1185">Reference proteome</keyword>
<dbReference type="Proteomes" id="UP000193623">
    <property type="component" value="Unassembled WGS sequence"/>
</dbReference>
<evidence type="ECO:0000313" key="3">
    <source>
        <dbReference type="Proteomes" id="UP000193623"/>
    </source>
</evidence>
<name>A0A1Y5S3H1_9RHOB</name>
<feature type="chain" id="PRO_5012034492" description="Polysaccharide lyase" evidence="1">
    <location>
        <begin position="20"/>
        <end position="251"/>
    </location>
</feature>
<keyword evidence="1" id="KW-0732">Signal</keyword>
<feature type="signal peptide" evidence="1">
    <location>
        <begin position="1"/>
        <end position="19"/>
    </location>
</feature>
<dbReference type="InterPro" id="IPR025975">
    <property type="entry name" value="Polysacc_lyase"/>
</dbReference>
<proteinExistence type="predicted"/>
<accession>A0A1Y5S3H1</accession>
<evidence type="ECO:0008006" key="4">
    <source>
        <dbReference type="Google" id="ProtNLM"/>
    </source>
</evidence>
<reference evidence="2 3" key="1">
    <citation type="submission" date="2017-03" db="EMBL/GenBank/DDBJ databases">
        <authorList>
            <person name="Afonso C.L."/>
            <person name="Miller P.J."/>
            <person name="Scott M.A."/>
            <person name="Spackman E."/>
            <person name="Goraichik I."/>
            <person name="Dimitrov K.M."/>
            <person name="Suarez D.L."/>
            <person name="Swayne D.E."/>
        </authorList>
    </citation>
    <scope>NUCLEOTIDE SEQUENCE [LARGE SCALE GENOMIC DNA]</scope>
    <source>
        <strain evidence="2 3">CECT 8397</strain>
    </source>
</reference>
<protein>
    <recommendedName>
        <fullName evidence="4">Polysaccharide lyase</fullName>
    </recommendedName>
</protein>
<dbReference type="AlphaFoldDB" id="A0A1Y5S3H1"/>
<dbReference type="Gene3D" id="2.60.120.200">
    <property type="match status" value="1"/>
</dbReference>
<dbReference type="EMBL" id="FWFT01000002">
    <property type="protein sequence ID" value="SLN28910.1"/>
    <property type="molecule type" value="Genomic_DNA"/>
</dbReference>
<evidence type="ECO:0000256" key="1">
    <source>
        <dbReference type="SAM" id="SignalP"/>
    </source>
</evidence>
<gene>
    <name evidence="2" type="ORF">PSJ8397_01233</name>
</gene>